<evidence type="ECO:0000256" key="3">
    <source>
        <dbReference type="ARBA" id="ARBA00006697"/>
    </source>
</evidence>
<keyword evidence="7" id="KW-0472">Membrane</keyword>
<feature type="region of interest" description="Disordered" evidence="10">
    <location>
        <begin position="181"/>
        <end position="211"/>
    </location>
</feature>
<dbReference type="FunFam" id="2.30.30.40:FF:000072">
    <property type="entry name" value="Unconventional Myosin IB"/>
    <property type="match status" value="1"/>
</dbReference>
<dbReference type="GO" id="GO:0016020">
    <property type="term" value="C:membrane"/>
    <property type="evidence" value="ECO:0007669"/>
    <property type="project" value="UniProtKB-SubCell"/>
</dbReference>
<dbReference type="GO" id="GO:0005737">
    <property type="term" value="C:cytoplasm"/>
    <property type="evidence" value="ECO:0007669"/>
    <property type="project" value="InterPro"/>
</dbReference>
<dbReference type="GO" id="GO:0098978">
    <property type="term" value="C:glutamatergic synapse"/>
    <property type="evidence" value="ECO:0007669"/>
    <property type="project" value="TreeGrafter"/>
</dbReference>
<evidence type="ECO:0000256" key="9">
    <source>
        <dbReference type="PROSITE-ProRule" id="PRU00192"/>
    </source>
</evidence>
<evidence type="ECO:0000259" key="11">
    <source>
        <dbReference type="PROSITE" id="PS50002"/>
    </source>
</evidence>
<dbReference type="OrthoDB" id="443981at2759"/>
<dbReference type="SMART" id="SM00721">
    <property type="entry name" value="BAR"/>
    <property type="match status" value="1"/>
</dbReference>
<dbReference type="Pfam" id="PF00018">
    <property type="entry name" value="SH3_1"/>
    <property type="match status" value="1"/>
</dbReference>
<dbReference type="PROSITE" id="PS50002">
    <property type="entry name" value="SH3"/>
    <property type="match status" value="1"/>
</dbReference>
<reference evidence="13" key="1">
    <citation type="submission" date="2021-06" db="EMBL/GenBank/DDBJ databases">
        <authorList>
            <person name="Hodson N. C."/>
            <person name="Mongue J. A."/>
            <person name="Jaron S. K."/>
        </authorList>
    </citation>
    <scope>NUCLEOTIDE SEQUENCE</scope>
</reference>
<evidence type="ECO:0000256" key="7">
    <source>
        <dbReference type="ARBA" id="ARBA00023136"/>
    </source>
</evidence>
<dbReference type="PANTHER" id="PTHR14167">
    <property type="entry name" value="SH3 DOMAIN-CONTAINING"/>
    <property type="match status" value="1"/>
</dbReference>
<organism evidence="13 14">
    <name type="scientific">Allacma fusca</name>
    <dbReference type="NCBI Taxonomy" id="39272"/>
    <lineage>
        <taxon>Eukaryota</taxon>
        <taxon>Metazoa</taxon>
        <taxon>Ecdysozoa</taxon>
        <taxon>Arthropoda</taxon>
        <taxon>Hexapoda</taxon>
        <taxon>Collembola</taxon>
        <taxon>Symphypleona</taxon>
        <taxon>Sminthuridae</taxon>
        <taxon>Allacma</taxon>
    </lineage>
</organism>
<sequence>MAFAGLKKQINKANQYMNEKIGGAEGTKLDDDFVEMEKKTDSMLELIDELQVKTREYLQPNPTVRSKMVNMNGVSKLSGQVKVSAYPQPEGVLGECMTLYGRKLGEDSLFAASLVETGESMKLMADVKYSLDDNVTQYFLDPLLELQNKDLKEVMHHRKKLQGRRLDFDCKRRRQTKVGTKSAVGTMDSVSPYQSPRHCSRECSSDPDDDFKQSEEKFAESLHLAQTGMNNLLQNDAEQVSQLVTFAECLLGYHKQCTEILNNLLETLNQKKEEAATRPKPDIVPRTALDLRHHLDNTHQNTDLQHLRETYNNDSMIPTPNMLASLASATLPHDPTCQALYDFDAENQGELSFKEGDIIRLSTRIDENWYEGTLNGRSGYFPVTYVQIIVPLPS</sequence>
<accession>A0A8J2P3P2</accession>
<protein>
    <recommendedName>
        <fullName evidence="4">Endophilin-A</fullName>
    </recommendedName>
    <alternativeName>
        <fullName evidence="8">SH3 domain-containing GRB2-like protein</fullName>
    </alternativeName>
</protein>
<dbReference type="CDD" id="cd07592">
    <property type="entry name" value="BAR_Endophilin_A"/>
    <property type="match status" value="1"/>
</dbReference>
<gene>
    <name evidence="13" type="ORF">AFUS01_LOCUS12010</name>
</gene>
<keyword evidence="6" id="KW-0175">Coiled coil</keyword>
<keyword evidence="5 9" id="KW-0728">SH3 domain</keyword>
<proteinExistence type="inferred from homology"/>
<dbReference type="Pfam" id="PF03114">
    <property type="entry name" value="BAR"/>
    <property type="match status" value="1"/>
</dbReference>
<evidence type="ECO:0000259" key="12">
    <source>
        <dbReference type="PROSITE" id="PS51021"/>
    </source>
</evidence>
<dbReference type="PROSITE" id="PS51021">
    <property type="entry name" value="BAR"/>
    <property type="match status" value="1"/>
</dbReference>
<evidence type="ECO:0000256" key="6">
    <source>
        <dbReference type="ARBA" id="ARBA00023054"/>
    </source>
</evidence>
<evidence type="ECO:0000313" key="14">
    <source>
        <dbReference type="Proteomes" id="UP000708208"/>
    </source>
</evidence>
<dbReference type="Proteomes" id="UP000708208">
    <property type="component" value="Unassembled WGS sequence"/>
</dbReference>
<comment type="caution">
    <text evidence="13">The sequence shown here is derived from an EMBL/GenBank/DDBJ whole genome shotgun (WGS) entry which is preliminary data.</text>
</comment>
<evidence type="ECO:0000256" key="1">
    <source>
        <dbReference type="ARBA" id="ARBA00003037"/>
    </source>
</evidence>
<dbReference type="PANTHER" id="PTHR14167:SF81">
    <property type="entry name" value="ENDOPHILIN-A"/>
    <property type="match status" value="1"/>
</dbReference>
<comment type="function">
    <text evidence="1">Required presynaptically at the neuromuscular junction. Implicated in synaptic vesicle endocytosis.</text>
</comment>
<dbReference type="InterPro" id="IPR050384">
    <property type="entry name" value="Endophilin_SH3RF"/>
</dbReference>
<dbReference type="InterPro" id="IPR035824">
    <property type="entry name" value="Endophilin_A_SH3"/>
</dbReference>
<comment type="similarity">
    <text evidence="3">Belongs to the endophilin family.</text>
</comment>
<name>A0A8J2P3P2_9HEXA</name>
<dbReference type="CDD" id="cd11803">
    <property type="entry name" value="SH3_Endophilin_A"/>
    <property type="match status" value="1"/>
</dbReference>
<keyword evidence="14" id="KW-1185">Reference proteome</keyword>
<dbReference type="AlphaFoldDB" id="A0A8J2P3P2"/>
<evidence type="ECO:0000256" key="5">
    <source>
        <dbReference type="ARBA" id="ARBA00022443"/>
    </source>
</evidence>
<evidence type="ECO:0000256" key="8">
    <source>
        <dbReference type="ARBA" id="ARBA00030140"/>
    </source>
</evidence>
<dbReference type="InterPro" id="IPR001452">
    <property type="entry name" value="SH3_domain"/>
</dbReference>
<evidence type="ECO:0000256" key="10">
    <source>
        <dbReference type="SAM" id="MobiDB-lite"/>
    </source>
</evidence>
<comment type="subcellular location">
    <subcellularLocation>
        <location evidence="2">Membrane</location>
        <topology evidence="2">Peripheral membrane protein</topology>
    </subcellularLocation>
</comment>
<dbReference type="GO" id="GO:0098793">
    <property type="term" value="C:presynapse"/>
    <property type="evidence" value="ECO:0007669"/>
    <property type="project" value="TreeGrafter"/>
</dbReference>
<dbReference type="InterPro" id="IPR004148">
    <property type="entry name" value="BAR_dom"/>
</dbReference>
<dbReference type="SMART" id="SM00326">
    <property type="entry name" value="SH3"/>
    <property type="match status" value="1"/>
</dbReference>
<dbReference type="EMBL" id="CAJVCH010093478">
    <property type="protein sequence ID" value="CAG7722900.1"/>
    <property type="molecule type" value="Genomic_DNA"/>
</dbReference>
<evidence type="ECO:0000313" key="13">
    <source>
        <dbReference type="EMBL" id="CAG7722900.1"/>
    </source>
</evidence>
<evidence type="ECO:0000256" key="4">
    <source>
        <dbReference type="ARBA" id="ARBA00018286"/>
    </source>
</evidence>
<dbReference type="GO" id="GO:0016191">
    <property type="term" value="P:synaptic vesicle uncoating"/>
    <property type="evidence" value="ECO:0007669"/>
    <property type="project" value="TreeGrafter"/>
</dbReference>
<feature type="domain" description="SH3" evidence="11">
    <location>
        <begin position="332"/>
        <end position="391"/>
    </location>
</feature>
<evidence type="ECO:0000256" key="2">
    <source>
        <dbReference type="ARBA" id="ARBA00004170"/>
    </source>
</evidence>
<feature type="compositionally biased region" description="Basic and acidic residues" evidence="10">
    <location>
        <begin position="199"/>
        <end position="211"/>
    </location>
</feature>
<feature type="domain" description="BAR" evidence="12">
    <location>
        <begin position="18"/>
        <end position="277"/>
    </location>
</feature>